<comment type="function">
    <text evidence="6">Forms chloride channels.</text>
</comment>
<comment type="subcellular location">
    <subcellularLocation>
        <location evidence="6">Cell membrane</location>
        <topology evidence="6">Multi-pass membrane protein</topology>
    </subcellularLocation>
    <subcellularLocation>
        <location evidence="1">Membrane</location>
        <topology evidence="1">Multi-pass membrane protein</topology>
    </subcellularLocation>
</comment>
<keyword evidence="2 6" id="KW-0812">Transmembrane</keyword>
<evidence type="ECO:0000256" key="2">
    <source>
        <dbReference type="ARBA" id="ARBA00022692"/>
    </source>
</evidence>
<comment type="similarity">
    <text evidence="5 6">Belongs to the anion channel-forming bestrophin (TC 1.A.46) family. Calcium-sensitive chloride channel subfamily.</text>
</comment>
<proteinExistence type="inferred from homology"/>
<evidence type="ECO:0000256" key="3">
    <source>
        <dbReference type="ARBA" id="ARBA00022989"/>
    </source>
</evidence>
<dbReference type="PANTHER" id="PTHR10736">
    <property type="entry name" value="BESTROPHIN"/>
    <property type="match status" value="1"/>
</dbReference>
<dbReference type="AlphaFoldDB" id="A0AA36FWX3"/>
<dbReference type="GO" id="GO:0034707">
    <property type="term" value="C:chloride channel complex"/>
    <property type="evidence" value="ECO:0007669"/>
    <property type="project" value="UniProtKB-KW"/>
</dbReference>
<keyword evidence="6" id="KW-0869">Chloride channel</keyword>
<dbReference type="InterPro" id="IPR021134">
    <property type="entry name" value="Bestrophin-like"/>
</dbReference>
<dbReference type="Proteomes" id="UP001177023">
    <property type="component" value="Unassembled WGS sequence"/>
</dbReference>
<dbReference type="GO" id="GO:0005254">
    <property type="term" value="F:chloride channel activity"/>
    <property type="evidence" value="ECO:0007669"/>
    <property type="project" value="UniProtKB-KW"/>
</dbReference>
<evidence type="ECO:0000256" key="5">
    <source>
        <dbReference type="ARBA" id="ARBA00034769"/>
    </source>
</evidence>
<evidence type="ECO:0000256" key="6">
    <source>
        <dbReference type="RuleBase" id="RU363126"/>
    </source>
</evidence>
<keyword evidence="4 6" id="KW-0472">Membrane</keyword>
<keyword evidence="3 6" id="KW-1133">Transmembrane helix</keyword>
<feature type="transmembrane region" description="Helical" evidence="6">
    <location>
        <begin position="36"/>
        <end position="54"/>
    </location>
</feature>
<keyword evidence="8" id="KW-1185">Reference proteome</keyword>
<evidence type="ECO:0000256" key="1">
    <source>
        <dbReference type="ARBA" id="ARBA00004141"/>
    </source>
</evidence>
<feature type="non-terminal residue" evidence="7">
    <location>
        <position position="183"/>
    </location>
</feature>
<organism evidence="7 8">
    <name type="scientific">Mesorhabditis spiculigera</name>
    <dbReference type="NCBI Taxonomy" id="96644"/>
    <lineage>
        <taxon>Eukaryota</taxon>
        <taxon>Metazoa</taxon>
        <taxon>Ecdysozoa</taxon>
        <taxon>Nematoda</taxon>
        <taxon>Chromadorea</taxon>
        <taxon>Rhabditida</taxon>
        <taxon>Rhabditina</taxon>
        <taxon>Rhabditomorpha</taxon>
        <taxon>Rhabditoidea</taxon>
        <taxon>Rhabditidae</taxon>
        <taxon>Mesorhabditinae</taxon>
        <taxon>Mesorhabditis</taxon>
    </lineage>
</organism>
<keyword evidence="6" id="KW-1003">Cell membrane</keyword>
<keyword evidence="6" id="KW-0407">Ion channel</keyword>
<reference evidence="7" key="1">
    <citation type="submission" date="2023-06" db="EMBL/GenBank/DDBJ databases">
        <authorList>
            <person name="Delattre M."/>
        </authorList>
    </citation>
    <scope>NUCLEOTIDE SEQUENCE</scope>
    <source>
        <strain evidence="7">AF72</strain>
    </source>
</reference>
<name>A0AA36FWX3_9BILA</name>
<keyword evidence="6" id="KW-0406">Ion transport</keyword>
<feature type="transmembrane region" description="Helical" evidence="6">
    <location>
        <begin position="75"/>
        <end position="94"/>
    </location>
</feature>
<accession>A0AA36FWX3</accession>
<evidence type="ECO:0000256" key="4">
    <source>
        <dbReference type="ARBA" id="ARBA00023136"/>
    </source>
</evidence>
<evidence type="ECO:0000313" key="7">
    <source>
        <dbReference type="EMBL" id="CAJ0570175.1"/>
    </source>
</evidence>
<keyword evidence="6" id="KW-0868">Chloride</keyword>
<comment type="caution">
    <text evidence="7">The sequence shown here is derived from an EMBL/GenBank/DDBJ whole genome shotgun (WGS) entry which is preliminary data.</text>
</comment>
<gene>
    <name evidence="7" type="ORF">MSPICULIGERA_LOCUS8621</name>
</gene>
<protein>
    <recommendedName>
        <fullName evidence="6">Bestrophin homolog</fullName>
    </recommendedName>
</protein>
<keyword evidence="6" id="KW-0813">Transport</keyword>
<dbReference type="EMBL" id="CATQJA010002261">
    <property type="protein sequence ID" value="CAJ0570175.1"/>
    <property type="molecule type" value="Genomic_DNA"/>
</dbReference>
<evidence type="ECO:0000313" key="8">
    <source>
        <dbReference type="Proteomes" id="UP001177023"/>
    </source>
</evidence>
<dbReference type="PANTHER" id="PTHR10736:SF0">
    <property type="entry name" value="BESTROPHIN HOMOLOG"/>
    <property type="match status" value="1"/>
</dbReference>
<dbReference type="GO" id="GO:0005886">
    <property type="term" value="C:plasma membrane"/>
    <property type="evidence" value="ECO:0007669"/>
    <property type="project" value="UniProtKB-SubCell"/>
</dbReference>
<dbReference type="InterPro" id="IPR000615">
    <property type="entry name" value="Bestrophin"/>
</dbReference>
<dbReference type="Pfam" id="PF01062">
    <property type="entry name" value="Bestrophin"/>
    <property type="match status" value="1"/>
</dbReference>
<sequence>MTVNYHLLISDSSPISRIRLLLRWRGSIWKALLSELSLWLLCFALVAYIYNFQLGTEAQRTAARLSTQLNQKMDMIPLSFILSFFVTAVVARWTHMLNNIGLIDNLALTAAFHIHGTSERARMLRRNIVRYAVQMQLLVFRDVSTQVRKRFPTIESTVTANFFSADEMETYLNYDNTYTMARY</sequence>